<dbReference type="WBParaSite" id="ACAC_0000200901-mRNA-1">
    <property type="protein sequence ID" value="ACAC_0000200901-mRNA-1"/>
    <property type="gene ID" value="ACAC_0000200901"/>
</dbReference>
<reference evidence="1" key="1">
    <citation type="submission" date="2012-09" db="EMBL/GenBank/DDBJ databases">
        <authorList>
            <person name="Martin A.A."/>
        </authorList>
    </citation>
    <scope>NUCLEOTIDE SEQUENCE</scope>
</reference>
<accession>A0A0K0CWY1</accession>
<organism evidence="1 2">
    <name type="scientific">Angiostrongylus cantonensis</name>
    <name type="common">Rat lungworm</name>
    <dbReference type="NCBI Taxonomy" id="6313"/>
    <lineage>
        <taxon>Eukaryota</taxon>
        <taxon>Metazoa</taxon>
        <taxon>Ecdysozoa</taxon>
        <taxon>Nematoda</taxon>
        <taxon>Chromadorea</taxon>
        <taxon>Rhabditida</taxon>
        <taxon>Rhabditina</taxon>
        <taxon>Rhabditomorpha</taxon>
        <taxon>Strongyloidea</taxon>
        <taxon>Metastrongylidae</taxon>
        <taxon>Angiostrongylus</taxon>
    </lineage>
</organism>
<sequence length="146" mass="17012">MRWPEASSPTAAELLEATKKLYVKTDVLRQRRIEPGEPRLFQFSDFEDQACREHSMFELPLEEHVKPQPKPRRKVVPSERMSSDRVQLIDHRSISIEGLQNSSVLHRRKMITPHLSFVSLCNPQIEVVMGPFYVVVKIKNELRHGL</sequence>
<dbReference type="AlphaFoldDB" id="A0A0K0CWY1"/>
<proteinExistence type="predicted"/>
<name>A0A0K0CWY1_ANGCA</name>
<reference evidence="2" key="2">
    <citation type="submission" date="2017-02" db="UniProtKB">
        <authorList>
            <consortium name="WormBaseParasite"/>
        </authorList>
    </citation>
    <scope>IDENTIFICATION</scope>
</reference>
<dbReference type="Proteomes" id="UP000035642">
    <property type="component" value="Unassembled WGS sequence"/>
</dbReference>
<evidence type="ECO:0000313" key="2">
    <source>
        <dbReference type="WBParaSite" id="ACAC_0000200901-mRNA-1"/>
    </source>
</evidence>
<protein>
    <submittedName>
        <fullName evidence="2">Uncharacterized protein</fullName>
    </submittedName>
</protein>
<evidence type="ECO:0000313" key="1">
    <source>
        <dbReference type="Proteomes" id="UP000035642"/>
    </source>
</evidence>
<keyword evidence="1" id="KW-1185">Reference proteome</keyword>